<comment type="caution">
    <text evidence="2">The sequence shown here is derived from an EMBL/GenBank/DDBJ whole genome shotgun (WGS) entry which is preliminary data.</text>
</comment>
<reference evidence="4 5" key="1">
    <citation type="submission" date="2017-04" db="EMBL/GenBank/DDBJ databases">
        <authorList>
            <person name="Criscuolo A."/>
        </authorList>
    </citation>
    <scope>NUCLEOTIDE SEQUENCE [LARGE SCALE GENOMIC DNA]</scope>
    <source>
        <strain evidence="4">16-00174</strain>
    </source>
</reference>
<feature type="transmembrane region" description="Helical" evidence="1">
    <location>
        <begin position="494"/>
        <end position="513"/>
    </location>
</feature>
<sequence>MYCKTCGLEQSDVANYCTHDGSSTGSVESEVTLLAPKDSKYCRTCGVESKGTATYCEKCGDSLLGIMKKEMKTRLPDENLQLHVSPPGSTLKKGLLGGGLAIVCMFIAGWIGSLIVDAAINDLVRTMLTKMNGMLNMTTIDQSFIGIAPLILMYHLIGLEVSGSGEYAMSFILHFPLFILLAIPALILGGIGFFVERSKPSAIWREKLLTSSIIGIVYGVFLCIVSFIASSSTTISQFYKTMTISIGYSHVSSLLYGIIFGLLFTFIGMCIQAGPHRLLSSISRSIPYATSIYYSVVTVLKGLLITFGIILITILFSSSKSVGPIDFPEKTYKTFISLEATPYMWNMAHFAPTAIEWGDMDREMRRYAMEKGPLHLSYTSGISINGTSLKDLEIANGANLQRVKEIDDFNSYMYWWGLLILLPCILLFRAGMKLAQYPMKNMYVTIAVFSVVYTLMMLCVNGLAKIHVEASGSKEVMKEFAGISGPLFSIQSSTLYLIVGSFLLSYALTFAGMKLGKK</sequence>
<gene>
    <name evidence="4" type="ORF">BACERE00174_00812</name>
    <name evidence="2" type="ORF">FYW06_12325</name>
    <name evidence="3" type="ORF">P6U22_10545</name>
</gene>
<feature type="transmembrane region" description="Helical" evidence="1">
    <location>
        <begin position="208"/>
        <end position="229"/>
    </location>
</feature>
<organism evidence="2 6">
    <name type="scientific">Bacillus paranthracis</name>
    <dbReference type="NCBI Taxonomy" id="2026186"/>
    <lineage>
        <taxon>Bacteria</taxon>
        <taxon>Bacillati</taxon>
        <taxon>Bacillota</taxon>
        <taxon>Bacilli</taxon>
        <taxon>Bacillales</taxon>
        <taxon>Bacillaceae</taxon>
        <taxon>Bacillus</taxon>
        <taxon>Bacillus cereus group</taxon>
    </lineage>
</organism>
<feature type="transmembrane region" description="Helical" evidence="1">
    <location>
        <begin position="140"/>
        <end position="159"/>
    </location>
</feature>
<protein>
    <submittedName>
        <fullName evidence="4">Double zinc ribbon</fullName>
    </submittedName>
</protein>
<evidence type="ECO:0000313" key="4">
    <source>
        <dbReference type="EMBL" id="SMD65944.1"/>
    </source>
</evidence>
<dbReference type="RefSeq" id="WP_000271606.1">
    <property type="nucleotide sequence ID" value="NZ_CP040880.1"/>
</dbReference>
<dbReference type="EMBL" id="VXCE01000007">
    <property type="protein sequence ID" value="KAA8478109.1"/>
    <property type="molecule type" value="Genomic_DNA"/>
</dbReference>
<evidence type="ECO:0000313" key="5">
    <source>
        <dbReference type="Proteomes" id="UP000194422"/>
    </source>
</evidence>
<evidence type="ECO:0000256" key="1">
    <source>
        <dbReference type="SAM" id="Phobius"/>
    </source>
</evidence>
<dbReference type="Proteomes" id="UP000194422">
    <property type="component" value="Unassembled WGS sequence"/>
</dbReference>
<proteinExistence type="predicted"/>
<evidence type="ECO:0000313" key="2">
    <source>
        <dbReference type="EMBL" id="KAA8478109.1"/>
    </source>
</evidence>
<dbReference type="Proteomes" id="UP001221338">
    <property type="component" value="Unassembled WGS sequence"/>
</dbReference>
<dbReference type="AlphaFoldDB" id="A0A5M9GW04"/>
<keyword evidence="7" id="KW-1185">Reference proteome</keyword>
<reference evidence="3 7" key="3">
    <citation type="submission" date="2023-03" db="EMBL/GenBank/DDBJ databases">
        <title>Genetic diversity of Bacillus cereus sensu lato isolates from Slovenia.</title>
        <authorList>
            <person name="Abdelli M."/>
        </authorList>
    </citation>
    <scope>NUCLEOTIDE SEQUENCE [LARGE SCALE GENOMIC DNA]</scope>
    <source>
        <strain evidence="3 7">SIBC61B</strain>
    </source>
</reference>
<feature type="transmembrane region" description="Helical" evidence="1">
    <location>
        <begin position="292"/>
        <end position="316"/>
    </location>
</feature>
<feature type="transmembrane region" description="Helical" evidence="1">
    <location>
        <begin position="442"/>
        <end position="464"/>
    </location>
</feature>
<evidence type="ECO:0000313" key="6">
    <source>
        <dbReference type="Proteomes" id="UP000325411"/>
    </source>
</evidence>
<accession>A0A5M9GW04</accession>
<evidence type="ECO:0000313" key="3">
    <source>
        <dbReference type="EMBL" id="MDG0941636.1"/>
    </source>
</evidence>
<keyword evidence="1" id="KW-0472">Membrane</keyword>
<dbReference type="EMBL" id="FWYW01000045">
    <property type="protein sequence ID" value="SMD65944.1"/>
    <property type="molecule type" value="Genomic_DNA"/>
</dbReference>
<evidence type="ECO:0000313" key="7">
    <source>
        <dbReference type="Proteomes" id="UP001221338"/>
    </source>
</evidence>
<feature type="transmembrane region" description="Helical" evidence="1">
    <location>
        <begin position="412"/>
        <end position="430"/>
    </location>
</feature>
<feature type="transmembrane region" description="Helical" evidence="1">
    <location>
        <begin position="171"/>
        <end position="196"/>
    </location>
</feature>
<keyword evidence="1" id="KW-1133">Transmembrane helix</keyword>
<reference evidence="2 6" key="2">
    <citation type="submission" date="2019-09" db="EMBL/GenBank/DDBJ databases">
        <authorList>
            <person name="Geng P."/>
            <person name="Wan X."/>
            <person name="Zhou G."/>
            <person name="Yuan Z."/>
            <person name="Hu X."/>
        </authorList>
    </citation>
    <scope>NUCLEOTIDE SEQUENCE [LARGE SCALE GENOMIC DNA]</scope>
    <source>
        <strain evidence="2 6">EFR-4</strain>
    </source>
</reference>
<dbReference type="EMBL" id="JARPRV010000004">
    <property type="protein sequence ID" value="MDG0941636.1"/>
    <property type="molecule type" value="Genomic_DNA"/>
</dbReference>
<name>A0A5M9GW04_9BACI</name>
<keyword evidence="1" id="KW-0812">Transmembrane</keyword>
<feature type="transmembrane region" description="Helical" evidence="1">
    <location>
        <begin position="249"/>
        <end position="271"/>
    </location>
</feature>
<dbReference type="Proteomes" id="UP000325411">
    <property type="component" value="Unassembled WGS sequence"/>
</dbReference>
<feature type="transmembrane region" description="Helical" evidence="1">
    <location>
        <begin position="95"/>
        <end position="120"/>
    </location>
</feature>